<feature type="domain" description="Amidohydrolase-related" evidence="8">
    <location>
        <begin position="15"/>
        <end position="174"/>
    </location>
</feature>
<gene>
    <name evidence="9" type="ORF">B1B_03315</name>
</gene>
<evidence type="ECO:0000313" key="9">
    <source>
        <dbReference type="EMBL" id="EQD73255.1"/>
    </source>
</evidence>
<evidence type="ECO:0000256" key="1">
    <source>
        <dbReference type="ARBA" id="ARBA00005023"/>
    </source>
</evidence>
<protein>
    <recommendedName>
        <fullName evidence="2">imidazolonepropionase</fullName>
        <ecNumber evidence="2">3.5.2.7</ecNumber>
    </recommendedName>
</protein>
<dbReference type="InterPro" id="IPR006680">
    <property type="entry name" value="Amidohydro-rel"/>
</dbReference>
<organism evidence="9">
    <name type="scientific">mine drainage metagenome</name>
    <dbReference type="NCBI Taxonomy" id="410659"/>
    <lineage>
        <taxon>unclassified sequences</taxon>
        <taxon>metagenomes</taxon>
        <taxon>ecological metagenomes</taxon>
    </lineage>
</organism>
<evidence type="ECO:0000256" key="6">
    <source>
        <dbReference type="ARBA" id="ARBA00022833"/>
    </source>
</evidence>
<evidence type="ECO:0000256" key="2">
    <source>
        <dbReference type="ARBA" id="ARBA00012864"/>
    </source>
</evidence>
<evidence type="ECO:0000256" key="7">
    <source>
        <dbReference type="ARBA" id="ARBA00023004"/>
    </source>
</evidence>
<dbReference type="PANTHER" id="PTHR42752:SF1">
    <property type="entry name" value="IMIDAZOLONEPROPIONASE-RELATED"/>
    <property type="match status" value="1"/>
</dbReference>
<reference evidence="9" key="1">
    <citation type="submission" date="2013-08" db="EMBL/GenBank/DDBJ databases">
        <authorList>
            <person name="Mendez C."/>
            <person name="Richter M."/>
            <person name="Ferrer M."/>
            <person name="Sanchez J."/>
        </authorList>
    </citation>
    <scope>NUCLEOTIDE SEQUENCE</scope>
</reference>
<dbReference type="GO" id="GO:0046872">
    <property type="term" value="F:metal ion binding"/>
    <property type="evidence" value="ECO:0007669"/>
    <property type="project" value="UniProtKB-KW"/>
</dbReference>
<dbReference type="Gene3D" id="3.20.20.140">
    <property type="entry name" value="Metal-dependent hydrolases"/>
    <property type="match status" value="1"/>
</dbReference>
<proteinExistence type="predicted"/>
<evidence type="ECO:0000256" key="5">
    <source>
        <dbReference type="ARBA" id="ARBA00022808"/>
    </source>
</evidence>
<dbReference type="AlphaFoldDB" id="T1CUB3"/>
<dbReference type="EMBL" id="AUZY01002033">
    <property type="protein sequence ID" value="EQD73255.1"/>
    <property type="molecule type" value="Genomic_DNA"/>
</dbReference>
<sequence>GLARFVDVFCEPGFFTVAEAERILRSARAAGLGIKIHADEFVMSGGAALAARLGARSAEHLLRTPSKDRHALARTGVTAVLLPATPWAALASRRSPGREMVDSGVPVALGTDLSPNSWVERIPTVLAHAVYSARLTPAEALTAATVNAAHALDRPVGEGMLREGGPGDLSVFPLRSVGELGYRIDPLPTLIFRQGRPVFLSELRAHL</sequence>
<accession>T1CUB3</accession>
<comment type="pathway">
    <text evidence="1">Amino-acid degradation.</text>
</comment>
<dbReference type="InterPro" id="IPR005920">
    <property type="entry name" value="HutI"/>
</dbReference>
<evidence type="ECO:0000256" key="4">
    <source>
        <dbReference type="ARBA" id="ARBA00022801"/>
    </source>
</evidence>
<dbReference type="GO" id="GO:0019556">
    <property type="term" value="P:L-histidine catabolic process to glutamate and formamide"/>
    <property type="evidence" value="ECO:0007669"/>
    <property type="project" value="InterPro"/>
</dbReference>
<dbReference type="InterPro" id="IPR032466">
    <property type="entry name" value="Metal_Hydrolase"/>
</dbReference>
<reference evidence="9" key="2">
    <citation type="journal article" date="2014" name="ISME J.">
        <title>Microbial stratification in low pH oxic and suboxic macroscopic growths along an acid mine drainage.</title>
        <authorList>
            <person name="Mendez-Garcia C."/>
            <person name="Mesa V."/>
            <person name="Sprenger R.R."/>
            <person name="Richter M."/>
            <person name="Diez M.S."/>
            <person name="Solano J."/>
            <person name="Bargiela R."/>
            <person name="Golyshina O.V."/>
            <person name="Manteca A."/>
            <person name="Ramos J.L."/>
            <person name="Gallego J.R."/>
            <person name="Llorente I."/>
            <person name="Martins Dos Santos V.A."/>
            <person name="Jensen O.N."/>
            <person name="Pelaez A.I."/>
            <person name="Sanchez J."/>
            <person name="Ferrer M."/>
        </authorList>
    </citation>
    <scope>NUCLEOTIDE SEQUENCE</scope>
</reference>
<dbReference type="EC" id="3.5.2.7" evidence="2"/>
<name>T1CUB3_9ZZZZ</name>
<dbReference type="GO" id="GO:0005737">
    <property type="term" value="C:cytoplasm"/>
    <property type="evidence" value="ECO:0007669"/>
    <property type="project" value="InterPro"/>
</dbReference>
<feature type="non-terminal residue" evidence="9">
    <location>
        <position position="1"/>
    </location>
</feature>
<keyword evidence="6" id="KW-0862">Zinc</keyword>
<dbReference type="Pfam" id="PF01979">
    <property type="entry name" value="Amidohydro_1"/>
    <property type="match status" value="1"/>
</dbReference>
<dbReference type="InterPro" id="IPR011059">
    <property type="entry name" value="Metal-dep_hydrolase_composite"/>
</dbReference>
<keyword evidence="7" id="KW-0408">Iron</keyword>
<dbReference type="SUPFAM" id="SSF51556">
    <property type="entry name" value="Metallo-dependent hydrolases"/>
    <property type="match status" value="1"/>
</dbReference>
<keyword evidence="5" id="KW-0369">Histidine metabolism</keyword>
<evidence type="ECO:0000256" key="3">
    <source>
        <dbReference type="ARBA" id="ARBA00022723"/>
    </source>
</evidence>
<comment type="caution">
    <text evidence="9">The sequence shown here is derived from an EMBL/GenBank/DDBJ whole genome shotgun (WGS) entry which is preliminary data.</text>
</comment>
<evidence type="ECO:0000259" key="8">
    <source>
        <dbReference type="Pfam" id="PF01979"/>
    </source>
</evidence>
<keyword evidence="3" id="KW-0479">Metal-binding</keyword>
<dbReference type="PANTHER" id="PTHR42752">
    <property type="entry name" value="IMIDAZOLONEPROPIONASE"/>
    <property type="match status" value="1"/>
</dbReference>
<dbReference type="GO" id="GO:0050480">
    <property type="term" value="F:imidazolonepropionase activity"/>
    <property type="evidence" value="ECO:0007669"/>
    <property type="project" value="UniProtKB-EC"/>
</dbReference>
<dbReference type="Gene3D" id="2.30.40.10">
    <property type="entry name" value="Urease, subunit C, domain 1"/>
    <property type="match status" value="1"/>
</dbReference>
<keyword evidence="4" id="KW-0378">Hydrolase</keyword>